<keyword evidence="2" id="KW-0285">Flavoprotein</keyword>
<evidence type="ECO:0000256" key="2">
    <source>
        <dbReference type="ARBA" id="ARBA00022630"/>
    </source>
</evidence>
<feature type="domain" description="FAD/NAD(P)-binding" evidence="5">
    <location>
        <begin position="3"/>
        <end position="303"/>
    </location>
</feature>
<evidence type="ECO:0000256" key="4">
    <source>
        <dbReference type="ARBA" id="ARBA00023002"/>
    </source>
</evidence>
<dbReference type="GO" id="GO:0005737">
    <property type="term" value="C:cytoplasm"/>
    <property type="evidence" value="ECO:0007669"/>
    <property type="project" value="TreeGrafter"/>
</dbReference>
<evidence type="ECO:0000259" key="6">
    <source>
        <dbReference type="Pfam" id="PF14759"/>
    </source>
</evidence>
<dbReference type="InterPro" id="IPR036188">
    <property type="entry name" value="FAD/NAD-bd_sf"/>
</dbReference>
<organism evidence="7">
    <name type="scientific">Pseudoalteromonas prydzensis</name>
    <dbReference type="NCBI Taxonomy" id="182141"/>
    <lineage>
        <taxon>Bacteria</taxon>
        <taxon>Pseudomonadati</taxon>
        <taxon>Pseudomonadota</taxon>
        <taxon>Gammaproteobacteria</taxon>
        <taxon>Alteromonadales</taxon>
        <taxon>Pseudoalteromonadaceae</taxon>
        <taxon>Pseudoalteromonas</taxon>
    </lineage>
</organism>
<comment type="caution">
    <text evidence="7">The sequence shown here is derived from an EMBL/GenBank/DDBJ whole genome shotgun (WGS) entry which is preliminary data.</text>
</comment>
<dbReference type="PANTHER" id="PTHR43557">
    <property type="entry name" value="APOPTOSIS-INDUCING FACTOR 1"/>
    <property type="match status" value="1"/>
</dbReference>
<accession>A0A7V1D1R5</accession>
<evidence type="ECO:0000313" key="7">
    <source>
        <dbReference type="EMBL" id="HEA18333.1"/>
    </source>
</evidence>
<comment type="cofactor">
    <cofactor evidence="1">
        <name>FAD</name>
        <dbReference type="ChEBI" id="CHEBI:57692"/>
    </cofactor>
</comment>
<protein>
    <submittedName>
        <fullName evidence="7">Pyridine nucleotide-disulfide oxidoreductase</fullName>
    </submittedName>
</protein>
<dbReference type="Pfam" id="PF07992">
    <property type="entry name" value="Pyr_redox_2"/>
    <property type="match status" value="1"/>
</dbReference>
<dbReference type="InterPro" id="IPR050446">
    <property type="entry name" value="FAD-oxidoreductase/Apoptosis"/>
</dbReference>
<dbReference type="Gene3D" id="3.50.50.60">
    <property type="entry name" value="FAD/NAD(P)-binding domain"/>
    <property type="match status" value="2"/>
</dbReference>
<keyword evidence="3" id="KW-0274">FAD</keyword>
<dbReference type="SUPFAM" id="SSF51905">
    <property type="entry name" value="FAD/NAD(P)-binding domain"/>
    <property type="match status" value="1"/>
</dbReference>
<name>A0A7V1D1R5_9GAMM</name>
<feature type="domain" description="Reductase C-terminal" evidence="6">
    <location>
        <begin position="322"/>
        <end position="390"/>
    </location>
</feature>
<dbReference type="InterPro" id="IPR028202">
    <property type="entry name" value="Reductase_C"/>
</dbReference>
<evidence type="ECO:0000256" key="3">
    <source>
        <dbReference type="ARBA" id="ARBA00022827"/>
    </source>
</evidence>
<dbReference type="PRINTS" id="PR00411">
    <property type="entry name" value="PNDRDTASEI"/>
</dbReference>
<dbReference type="SUPFAM" id="SSF55424">
    <property type="entry name" value="FAD/NAD-linked reductases, dimerisation (C-terminal) domain"/>
    <property type="match status" value="1"/>
</dbReference>
<dbReference type="InterPro" id="IPR016156">
    <property type="entry name" value="FAD/NAD-linked_Rdtase_dimer_sf"/>
</dbReference>
<dbReference type="Gene3D" id="3.30.390.30">
    <property type="match status" value="1"/>
</dbReference>
<dbReference type="Pfam" id="PF14759">
    <property type="entry name" value="Reductase_C"/>
    <property type="match status" value="1"/>
</dbReference>
<keyword evidence="4" id="KW-0560">Oxidoreductase</keyword>
<dbReference type="PRINTS" id="PR00368">
    <property type="entry name" value="FADPNR"/>
</dbReference>
<reference evidence="7" key="1">
    <citation type="journal article" date="2020" name="mSystems">
        <title>Genome- and Community-Level Interaction Insights into Carbon Utilization and Element Cycling Functions of Hydrothermarchaeota in Hydrothermal Sediment.</title>
        <authorList>
            <person name="Zhou Z."/>
            <person name="Liu Y."/>
            <person name="Xu W."/>
            <person name="Pan J."/>
            <person name="Luo Z.H."/>
            <person name="Li M."/>
        </authorList>
    </citation>
    <scope>NUCLEOTIDE SEQUENCE [LARGE SCALE GENOMIC DNA]</scope>
    <source>
        <strain evidence="7">HyVt-346</strain>
    </source>
</reference>
<gene>
    <name evidence="7" type="ORF">ENH88_18200</name>
</gene>
<sequence length="396" mass="43274">MARCIIIGGGHAAAEAAFNLRKNGWQGEIILFSAEQSLPYHRPPLSKQYLSGKIVAQQLQIKPQAAYDKAHIDLQLGCKVKTISPTLKSIECLNGDVWQYDKLLLCTGSQVRKLTIPGSDLSQVFYIKTIGDIERIAEQLQNQRSKKVVMIGGGYIGLETAAVLRTLAHQVTIIEQNPRILERVAAPPLANFISQLHQQRGVNIVTNTQITALSGSNKVEHVHCSNGQQFAADLVIVGIGATANVQLAYDAGLLVEQGGIVVDQHCQTTDPNIFAAGDCTLAIEPFSGHATRIESVPNAISQAKIAAAVICAVPPPKPPVPWFWSDQYDCKIQLAGLNFGYDELIVEHNQDKQLTVWYYKEQQLIAADCVNNVKNFMRAKKILAQPAIIKATSQPQ</sequence>
<proteinExistence type="predicted"/>
<dbReference type="AlphaFoldDB" id="A0A7V1D1R5"/>
<evidence type="ECO:0000259" key="5">
    <source>
        <dbReference type="Pfam" id="PF07992"/>
    </source>
</evidence>
<dbReference type="EMBL" id="DRGM01000184">
    <property type="protein sequence ID" value="HEA18333.1"/>
    <property type="molecule type" value="Genomic_DNA"/>
</dbReference>
<dbReference type="PANTHER" id="PTHR43557:SF2">
    <property type="entry name" value="RIESKE DOMAIN-CONTAINING PROTEIN-RELATED"/>
    <property type="match status" value="1"/>
</dbReference>
<evidence type="ECO:0000256" key="1">
    <source>
        <dbReference type="ARBA" id="ARBA00001974"/>
    </source>
</evidence>
<dbReference type="GO" id="GO:0016651">
    <property type="term" value="F:oxidoreductase activity, acting on NAD(P)H"/>
    <property type="evidence" value="ECO:0007669"/>
    <property type="project" value="TreeGrafter"/>
</dbReference>
<dbReference type="InterPro" id="IPR023753">
    <property type="entry name" value="FAD/NAD-binding_dom"/>
</dbReference>
<dbReference type="RefSeq" id="WP_304184416.1">
    <property type="nucleotide sequence ID" value="NZ_DRGM01000184.1"/>
</dbReference>
<dbReference type="Proteomes" id="UP000886188">
    <property type="component" value="Unassembled WGS sequence"/>
</dbReference>